<dbReference type="OrthoDB" id="2422840at2759"/>
<proteinExistence type="predicted"/>
<comment type="caution">
    <text evidence="1">The sequence shown here is derived from an EMBL/GenBank/DDBJ whole genome shotgun (WGS) entry which is preliminary data.</text>
</comment>
<accession>A0A397JMY5</accession>
<reference evidence="1 2" key="1">
    <citation type="submission" date="2018-08" db="EMBL/GenBank/DDBJ databases">
        <title>Genome and evolution of the arbuscular mycorrhizal fungus Diversispora epigaea (formerly Glomus versiforme) and its bacterial endosymbionts.</title>
        <authorList>
            <person name="Sun X."/>
            <person name="Fei Z."/>
            <person name="Harrison M."/>
        </authorList>
    </citation>
    <scope>NUCLEOTIDE SEQUENCE [LARGE SCALE GENOMIC DNA]</scope>
    <source>
        <strain evidence="1 2">IT104</strain>
    </source>
</reference>
<protein>
    <submittedName>
        <fullName evidence="1">Uncharacterized protein</fullName>
    </submittedName>
</protein>
<evidence type="ECO:0000313" key="2">
    <source>
        <dbReference type="Proteomes" id="UP000266861"/>
    </source>
</evidence>
<dbReference type="Proteomes" id="UP000266861">
    <property type="component" value="Unassembled WGS sequence"/>
</dbReference>
<sequence length="278" mass="31732">MYLEEPLIVNKGNKVLEQDIPTNVSDIIPLVNEEGLEFDLKLQSDQLVPEETGVKAPLKMLTERHDLKFDAEETSSSGSKEFEGSTEFQKSLCLEPTLIPAKYDPLEPDRRKRLNRIMMTTCYYEEITLQEDLGTILKTENPTENWQSIIIQQPMDKTGDTKFKVPNLPHPVTYINKSPSKDNIIPTCIADLLSNSNSANSEFKILTSISGLKGLELDLHWNPIPIKKIKFVEFKMFIDIEFVYQDKEFKDLCYCSKDGDDILENLDAQIIVNIVESP</sequence>
<evidence type="ECO:0000313" key="1">
    <source>
        <dbReference type="EMBL" id="RHZ88712.1"/>
    </source>
</evidence>
<gene>
    <name evidence="1" type="ORF">Glove_21g225</name>
</gene>
<organism evidence="1 2">
    <name type="scientific">Diversispora epigaea</name>
    <dbReference type="NCBI Taxonomy" id="1348612"/>
    <lineage>
        <taxon>Eukaryota</taxon>
        <taxon>Fungi</taxon>
        <taxon>Fungi incertae sedis</taxon>
        <taxon>Mucoromycota</taxon>
        <taxon>Glomeromycotina</taxon>
        <taxon>Glomeromycetes</taxon>
        <taxon>Diversisporales</taxon>
        <taxon>Diversisporaceae</taxon>
        <taxon>Diversispora</taxon>
    </lineage>
</organism>
<name>A0A397JMY5_9GLOM</name>
<dbReference type="STRING" id="1348612.A0A397JMY5"/>
<dbReference type="EMBL" id="PQFF01000019">
    <property type="protein sequence ID" value="RHZ88712.1"/>
    <property type="molecule type" value="Genomic_DNA"/>
</dbReference>
<dbReference type="AlphaFoldDB" id="A0A397JMY5"/>
<keyword evidence="2" id="KW-1185">Reference proteome</keyword>